<dbReference type="GO" id="GO:0005737">
    <property type="term" value="C:cytoplasm"/>
    <property type="evidence" value="ECO:0007669"/>
    <property type="project" value="TreeGrafter"/>
</dbReference>
<keyword evidence="2" id="KW-0446">Lipid-binding</keyword>
<dbReference type="AlphaFoldDB" id="A0A3S5A4C8"/>
<keyword evidence="6" id="KW-1185">Reference proteome</keyword>
<accession>A0A3S5A4C8</accession>
<dbReference type="PROSITE" id="PS51043">
    <property type="entry name" value="DDHD"/>
    <property type="match status" value="1"/>
</dbReference>
<keyword evidence="3" id="KW-0472">Membrane</keyword>
<dbReference type="GO" id="GO:0008526">
    <property type="term" value="F:phosphatidylinositol transfer activity"/>
    <property type="evidence" value="ECO:0007669"/>
    <property type="project" value="TreeGrafter"/>
</dbReference>
<dbReference type="Proteomes" id="UP000784294">
    <property type="component" value="Unassembled WGS sequence"/>
</dbReference>
<dbReference type="GO" id="GO:0031210">
    <property type="term" value="F:phosphatidylcholine binding"/>
    <property type="evidence" value="ECO:0007669"/>
    <property type="project" value="TreeGrafter"/>
</dbReference>
<protein>
    <recommendedName>
        <fullName evidence="4">DDHD domain-containing protein</fullName>
    </recommendedName>
</protein>
<name>A0A3S5A4C8_9PLAT</name>
<evidence type="ECO:0000259" key="4">
    <source>
        <dbReference type="PROSITE" id="PS51043"/>
    </source>
</evidence>
<dbReference type="InterPro" id="IPR001666">
    <property type="entry name" value="PI_transfer"/>
</dbReference>
<organism evidence="5 6">
    <name type="scientific">Protopolystoma xenopodis</name>
    <dbReference type="NCBI Taxonomy" id="117903"/>
    <lineage>
        <taxon>Eukaryota</taxon>
        <taxon>Metazoa</taxon>
        <taxon>Spiralia</taxon>
        <taxon>Lophotrochozoa</taxon>
        <taxon>Platyhelminthes</taxon>
        <taxon>Monogenea</taxon>
        <taxon>Polyopisthocotylea</taxon>
        <taxon>Polystomatidea</taxon>
        <taxon>Polystomatidae</taxon>
        <taxon>Protopolystoma</taxon>
    </lineage>
</organism>
<feature type="domain" description="DDHD" evidence="4">
    <location>
        <begin position="1"/>
        <end position="152"/>
    </location>
</feature>
<proteinExistence type="predicted"/>
<comment type="subcellular location">
    <subcellularLocation>
        <location evidence="1">Endomembrane system</location>
    </subcellularLocation>
</comment>
<evidence type="ECO:0000313" key="5">
    <source>
        <dbReference type="EMBL" id="VEL11617.1"/>
    </source>
</evidence>
<dbReference type="GO" id="GO:0008525">
    <property type="term" value="F:phosphatidylcholine transporter activity"/>
    <property type="evidence" value="ECO:0007669"/>
    <property type="project" value="TreeGrafter"/>
</dbReference>
<dbReference type="InterPro" id="IPR004177">
    <property type="entry name" value="DDHD_dom"/>
</dbReference>
<dbReference type="GO" id="GO:0046872">
    <property type="term" value="F:metal ion binding"/>
    <property type="evidence" value="ECO:0007669"/>
    <property type="project" value="InterPro"/>
</dbReference>
<dbReference type="GO" id="GO:0012505">
    <property type="term" value="C:endomembrane system"/>
    <property type="evidence" value="ECO:0007669"/>
    <property type="project" value="UniProtKB-SubCell"/>
</dbReference>
<comment type="caution">
    <text evidence="5">The sequence shown here is derived from an EMBL/GenBank/DDBJ whole genome shotgun (WGS) entry which is preliminary data.</text>
</comment>
<dbReference type="SMART" id="SM01127">
    <property type="entry name" value="DDHD"/>
    <property type="match status" value="1"/>
</dbReference>
<dbReference type="PANTHER" id="PTHR10658">
    <property type="entry name" value="PHOSPHATIDYLINOSITOL TRANSFER PROTEIN"/>
    <property type="match status" value="1"/>
</dbReference>
<evidence type="ECO:0000256" key="3">
    <source>
        <dbReference type="ARBA" id="ARBA00023136"/>
    </source>
</evidence>
<reference evidence="5" key="1">
    <citation type="submission" date="2018-11" db="EMBL/GenBank/DDBJ databases">
        <authorList>
            <consortium name="Pathogen Informatics"/>
        </authorList>
    </citation>
    <scope>NUCLEOTIDE SEQUENCE</scope>
</reference>
<dbReference type="OrthoDB" id="10053061at2759"/>
<gene>
    <name evidence="5" type="ORF">PXEA_LOCUS5057</name>
</gene>
<dbReference type="EMBL" id="CAAALY010012325">
    <property type="protein sequence ID" value="VEL11617.1"/>
    <property type="molecule type" value="Genomic_DNA"/>
</dbReference>
<dbReference type="GO" id="GO:0035091">
    <property type="term" value="F:phosphatidylinositol binding"/>
    <property type="evidence" value="ECO:0007669"/>
    <property type="project" value="TreeGrafter"/>
</dbReference>
<evidence type="ECO:0000256" key="1">
    <source>
        <dbReference type="ARBA" id="ARBA00004308"/>
    </source>
</evidence>
<evidence type="ECO:0000256" key="2">
    <source>
        <dbReference type="ARBA" id="ARBA00023121"/>
    </source>
</evidence>
<evidence type="ECO:0000313" key="6">
    <source>
        <dbReference type="Proteomes" id="UP000784294"/>
    </source>
</evidence>
<sequence>MISKSLSPASDLDFRLACEQAYNIFHLNDPFAFRVEPLLEPKFVQIPPIHIPQFSRYPLGDARSLSLVETFLQKATLFSRPFGSTQTGFCSNGASHGISAAGAQFQHKPELNNQMACQAGVYDNNNYRKYKFSASVNAVELLHHGNLFGFIK</sequence>
<dbReference type="Pfam" id="PF02862">
    <property type="entry name" value="DDHD"/>
    <property type="match status" value="1"/>
</dbReference>
<dbReference type="PANTHER" id="PTHR10658:SF27">
    <property type="entry name" value="PHOSPHATIDYLINOSITOL TRANSFER PROTEIN BETA ISOFORM"/>
    <property type="match status" value="1"/>
</dbReference>